<dbReference type="EMBL" id="VORB01000004">
    <property type="protein sequence ID" value="TXC81398.1"/>
    <property type="molecule type" value="Genomic_DNA"/>
</dbReference>
<proteinExistence type="predicted"/>
<evidence type="ECO:0000259" key="2">
    <source>
        <dbReference type="Pfam" id="PF13439"/>
    </source>
</evidence>
<dbReference type="Gene3D" id="3.40.50.2000">
    <property type="entry name" value="Glycogen Phosphorylase B"/>
    <property type="match status" value="2"/>
</dbReference>
<dbReference type="GO" id="GO:0016757">
    <property type="term" value="F:glycosyltransferase activity"/>
    <property type="evidence" value="ECO:0007669"/>
    <property type="project" value="InterPro"/>
</dbReference>
<comment type="caution">
    <text evidence="3">The sequence shown here is derived from an EMBL/GenBank/DDBJ whole genome shotgun (WGS) entry which is preliminary data.</text>
</comment>
<feature type="domain" description="Glycosyl transferase family 1" evidence="1">
    <location>
        <begin position="177"/>
        <end position="328"/>
    </location>
</feature>
<evidence type="ECO:0000259" key="1">
    <source>
        <dbReference type="Pfam" id="PF00534"/>
    </source>
</evidence>
<dbReference type="PANTHER" id="PTHR12526">
    <property type="entry name" value="GLYCOSYLTRANSFERASE"/>
    <property type="match status" value="1"/>
</dbReference>
<dbReference type="Pfam" id="PF00534">
    <property type="entry name" value="Glycos_transf_1"/>
    <property type="match status" value="1"/>
</dbReference>
<dbReference type="OrthoDB" id="9811239at2"/>
<feature type="domain" description="Glycosyltransferase subfamily 4-like N-terminal" evidence="2">
    <location>
        <begin position="14"/>
        <end position="152"/>
    </location>
</feature>
<dbReference type="CDD" id="cd03801">
    <property type="entry name" value="GT4_PimA-like"/>
    <property type="match status" value="1"/>
</dbReference>
<dbReference type="SUPFAM" id="SSF53756">
    <property type="entry name" value="UDP-Glycosyltransferase/glycogen phosphorylase"/>
    <property type="match status" value="1"/>
</dbReference>
<sequence>MVIFSSLNTLSGNGGIEKFNRSLISALDKRFIVRSLALHDASFSEYRENHKGYSGSIIHFAISFLWQCIRTDKIILGHLNLAPVALLSTIFFPKKKYFLVIHGLELWLPLSFFKKQLLKRVDKCITVSSFSSQRLQRIGIPREKIQILHNTVGVNDYPVVQSQSNLEQWKSHYTSIKNSFIMLTTARMSSNEGYKGYDRVIKSLPIILKKIPNIHYVLVGKYDEQEKQRLDNLINQYQVQNHVTFTGFVSEDELRIWMTQSNLFIMPSTMEGFGIVYIEAMASGTPVIAGNKDGSVDALAGGELGMLVDPESVDEIANAVIHIHNNYEHVLKGEALRAAVIRKFGFEVFSKKVEEIFS</sequence>
<accession>A0A5C6VE96</accession>
<evidence type="ECO:0000313" key="4">
    <source>
        <dbReference type="Proteomes" id="UP000321168"/>
    </source>
</evidence>
<dbReference type="Pfam" id="PF13439">
    <property type="entry name" value="Glyco_transf_4"/>
    <property type="match status" value="1"/>
</dbReference>
<reference evidence="3 4" key="1">
    <citation type="submission" date="2019-08" db="EMBL/GenBank/DDBJ databases">
        <title>Genome of Luteibaculum oceani JCM 18817.</title>
        <authorList>
            <person name="Bowman J.P."/>
        </authorList>
    </citation>
    <scope>NUCLEOTIDE SEQUENCE [LARGE SCALE GENOMIC DNA]</scope>
    <source>
        <strain evidence="3 4">JCM 18817</strain>
    </source>
</reference>
<keyword evidence="3" id="KW-0808">Transferase</keyword>
<dbReference type="InterPro" id="IPR001296">
    <property type="entry name" value="Glyco_trans_1"/>
</dbReference>
<dbReference type="PANTHER" id="PTHR12526:SF630">
    <property type="entry name" value="GLYCOSYLTRANSFERASE"/>
    <property type="match status" value="1"/>
</dbReference>
<dbReference type="InterPro" id="IPR028098">
    <property type="entry name" value="Glyco_trans_4-like_N"/>
</dbReference>
<protein>
    <submittedName>
        <fullName evidence="3">Glycosyltransferase family 4 protein</fullName>
    </submittedName>
</protein>
<name>A0A5C6VE96_9FLAO</name>
<keyword evidence="4" id="KW-1185">Reference proteome</keyword>
<dbReference type="Proteomes" id="UP000321168">
    <property type="component" value="Unassembled WGS sequence"/>
</dbReference>
<dbReference type="AlphaFoldDB" id="A0A5C6VE96"/>
<organism evidence="3 4">
    <name type="scientific">Luteibaculum oceani</name>
    <dbReference type="NCBI Taxonomy" id="1294296"/>
    <lineage>
        <taxon>Bacteria</taxon>
        <taxon>Pseudomonadati</taxon>
        <taxon>Bacteroidota</taxon>
        <taxon>Flavobacteriia</taxon>
        <taxon>Flavobacteriales</taxon>
        <taxon>Luteibaculaceae</taxon>
        <taxon>Luteibaculum</taxon>
    </lineage>
</organism>
<gene>
    <name evidence="3" type="ORF">FRX97_05170</name>
</gene>
<evidence type="ECO:0000313" key="3">
    <source>
        <dbReference type="EMBL" id="TXC81398.1"/>
    </source>
</evidence>
<dbReference type="RefSeq" id="WP_147014113.1">
    <property type="nucleotide sequence ID" value="NZ_VORB01000004.1"/>
</dbReference>